<evidence type="ECO:0000256" key="1">
    <source>
        <dbReference type="SAM" id="MobiDB-lite"/>
    </source>
</evidence>
<feature type="domain" description="Putative auto-transporter adhesin head GIN" evidence="3">
    <location>
        <begin position="51"/>
        <end position="228"/>
    </location>
</feature>
<dbReference type="Pfam" id="PF10988">
    <property type="entry name" value="DUF2807"/>
    <property type="match status" value="1"/>
</dbReference>
<dbReference type="Gene3D" id="2.160.20.120">
    <property type="match status" value="1"/>
</dbReference>
<feature type="signal peptide" evidence="2">
    <location>
        <begin position="1"/>
        <end position="25"/>
    </location>
</feature>
<evidence type="ECO:0000259" key="3">
    <source>
        <dbReference type="Pfam" id="PF10988"/>
    </source>
</evidence>
<dbReference type="RefSeq" id="WP_339966816.1">
    <property type="nucleotide sequence ID" value="NZ_JBBHJY010000004.1"/>
</dbReference>
<organism evidence="4 5">
    <name type="scientific">Novosphingobium aquae</name>
    <dbReference type="NCBI Taxonomy" id="3133435"/>
    <lineage>
        <taxon>Bacteria</taxon>
        <taxon>Pseudomonadati</taxon>
        <taxon>Pseudomonadota</taxon>
        <taxon>Alphaproteobacteria</taxon>
        <taxon>Sphingomonadales</taxon>
        <taxon>Sphingomonadaceae</taxon>
        <taxon>Novosphingobium</taxon>
    </lineage>
</organism>
<protein>
    <submittedName>
        <fullName evidence="4">Head GIN domain-containing protein</fullName>
    </submittedName>
</protein>
<evidence type="ECO:0000313" key="5">
    <source>
        <dbReference type="Proteomes" id="UP001379235"/>
    </source>
</evidence>
<keyword evidence="5" id="KW-1185">Reference proteome</keyword>
<proteinExistence type="predicted"/>
<dbReference type="InterPro" id="IPR021255">
    <property type="entry name" value="DUF2807"/>
</dbReference>
<accession>A0ABU8S8Y4</accession>
<gene>
    <name evidence="4" type="ORF">WG900_10155</name>
</gene>
<comment type="caution">
    <text evidence="4">The sequence shown here is derived from an EMBL/GenBank/DDBJ whole genome shotgun (WGS) entry which is preliminary data.</text>
</comment>
<feature type="region of interest" description="Disordered" evidence="1">
    <location>
        <begin position="236"/>
        <end position="267"/>
    </location>
</feature>
<evidence type="ECO:0000256" key="2">
    <source>
        <dbReference type="SAM" id="SignalP"/>
    </source>
</evidence>
<dbReference type="EMBL" id="JBBHJY010000004">
    <property type="protein sequence ID" value="MEJ6010280.1"/>
    <property type="molecule type" value="Genomic_DNA"/>
</dbReference>
<dbReference type="PROSITE" id="PS51257">
    <property type="entry name" value="PROKAR_LIPOPROTEIN"/>
    <property type="match status" value="1"/>
</dbReference>
<reference evidence="4 5" key="1">
    <citation type="submission" date="2024-03" db="EMBL/GenBank/DDBJ databases">
        <authorList>
            <person name="Jo J.-H."/>
        </authorList>
    </citation>
    <scope>NUCLEOTIDE SEQUENCE [LARGE SCALE GENOMIC DNA]</scope>
    <source>
        <strain evidence="4 5">AS3R-12</strain>
    </source>
</reference>
<name>A0ABU8S8Y4_9SPHN</name>
<dbReference type="Proteomes" id="UP001379235">
    <property type="component" value="Unassembled WGS sequence"/>
</dbReference>
<sequence>MSFAKFIRTIAPLAAVAAMGLAVSACDGNITINGDDGKKLSELDLGGEAPHKLALFGPDNVKVTQGDKLAITIDGDAASADKLRFSLKNGTLAILRAKDWKEGPSITVNVTMPAPREIAQMGSGKIEAGALDKDAKVNLMGSGDVNATALAGDKLSLAVMGSGTMHGAGTVKQLDLKVMGSGSADLSAVKADNADVDILGSGSASFASDGQVKAKIMGSGTVTVKGRAKCTVKSMGSGSLVCESGPATKTEGSDDASDEPTAEPSKG</sequence>
<keyword evidence="2" id="KW-0732">Signal</keyword>
<feature type="chain" id="PRO_5047181672" evidence="2">
    <location>
        <begin position="26"/>
        <end position="267"/>
    </location>
</feature>
<evidence type="ECO:0000313" key="4">
    <source>
        <dbReference type="EMBL" id="MEJ6010280.1"/>
    </source>
</evidence>